<keyword evidence="2" id="KW-1185">Reference proteome</keyword>
<dbReference type="EMBL" id="JABRWO010000007">
    <property type="protein sequence ID" value="MBA2115699.1"/>
    <property type="molecule type" value="Genomic_DNA"/>
</dbReference>
<protein>
    <recommendedName>
        <fullName evidence="3">AAA+ ATPase domain-containing protein</fullName>
    </recommendedName>
</protein>
<dbReference type="InterPro" id="IPR027417">
    <property type="entry name" value="P-loop_NTPase"/>
</dbReference>
<name>A0A7V8V670_9BACT</name>
<accession>A0A7V8V670</accession>
<comment type="caution">
    <text evidence="1">The sequence shown here is derived from an EMBL/GenBank/DDBJ whole genome shotgun (WGS) entry which is preliminary data.</text>
</comment>
<sequence length="205" mass="23439">MMQRNPFSTRFTRPGEIPFVFPTGHSLDTLIAAFPHPGAQGAIVGPHGSGKSTLLETLSQHWGLRGFVEQRVRLTASRKRESIPLGNLDAKTLLVIDGFEQLSFWRQRWVRWRCQHNKARLLVTCHRDCGLPVILRTQPDWSLALKLSAMLLTCDVTPYESDLEAVWNEDPGDIRAYFFRLYHWCELHGIYLSSGHDAYRQGLPV</sequence>
<evidence type="ECO:0000313" key="2">
    <source>
        <dbReference type="Proteomes" id="UP000551616"/>
    </source>
</evidence>
<dbReference type="Proteomes" id="UP000551616">
    <property type="component" value="Unassembled WGS sequence"/>
</dbReference>
<organism evidence="1 2">
    <name type="scientific">Bremerella alba</name>
    <dbReference type="NCBI Taxonomy" id="980252"/>
    <lineage>
        <taxon>Bacteria</taxon>
        <taxon>Pseudomonadati</taxon>
        <taxon>Planctomycetota</taxon>
        <taxon>Planctomycetia</taxon>
        <taxon>Pirellulales</taxon>
        <taxon>Pirellulaceae</taxon>
        <taxon>Bremerella</taxon>
    </lineage>
</organism>
<reference evidence="1 2" key="1">
    <citation type="submission" date="2020-05" db="EMBL/GenBank/DDBJ databases">
        <title>Bremerella alba sp. nov., a novel planctomycete isolated from the surface of the macroalga Fucus spiralis.</title>
        <authorList>
            <person name="Godinho O."/>
            <person name="Botelho R."/>
            <person name="Albuquerque L."/>
            <person name="Wiegand S."/>
            <person name="Da Costa M.S."/>
            <person name="Lobo-Da-Cunha A."/>
            <person name="Jogler C."/>
            <person name="Lage O.M."/>
        </authorList>
    </citation>
    <scope>NUCLEOTIDE SEQUENCE [LARGE SCALE GENOMIC DNA]</scope>
    <source>
        <strain evidence="1 2">FF15</strain>
    </source>
</reference>
<dbReference type="RefSeq" id="WP_207397123.1">
    <property type="nucleotide sequence ID" value="NZ_JABRWO010000007.1"/>
</dbReference>
<gene>
    <name evidence="1" type="ORF">HOV93_28830</name>
</gene>
<dbReference type="AlphaFoldDB" id="A0A7V8V670"/>
<evidence type="ECO:0008006" key="3">
    <source>
        <dbReference type="Google" id="ProtNLM"/>
    </source>
</evidence>
<proteinExistence type="predicted"/>
<evidence type="ECO:0000313" key="1">
    <source>
        <dbReference type="EMBL" id="MBA2115699.1"/>
    </source>
</evidence>
<dbReference type="SUPFAM" id="SSF52540">
    <property type="entry name" value="P-loop containing nucleoside triphosphate hydrolases"/>
    <property type="match status" value="1"/>
</dbReference>